<dbReference type="InterPro" id="IPR036890">
    <property type="entry name" value="HATPase_C_sf"/>
</dbReference>
<evidence type="ECO:0000256" key="1">
    <source>
        <dbReference type="ARBA" id="ARBA00000085"/>
    </source>
</evidence>
<dbReference type="InterPro" id="IPR005467">
    <property type="entry name" value="His_kinase_dom"/>
</dbReference>
<dbReference type="SUPFAM" id="SSF47384">
    <property type="entry name" value="Homodimeric domain of signal transducing histidine kinase"/>
    <property type="match status" value="1"/>
</dbReference>
<dbReference type="EMBL" id="AWGB01000010">
    <property type="protein sequence ID" value="ESQ92800.1"/>
    <property type="molecule type" value="Genomic_DNA"/>
</dbReference>
<dbReference type="InterPro" id="IPR036097">
    <property type="entry name" value="HisK_dim/P_sf"/>
</dbReference>
<feature type="domain" description="Histidine kinase" evidence="4">
    <location>
        <begin position="157"/>
        <end position="376"/>
    </location>
</feature>
<dbReference type="Proteomes" id="UP000017837">
    <property type="component" value="Unassembled WGS sequence"/>
</dbReference>
<dbReference type="SUPFAM" id="SSF55874">
    <property type="entry name" value="ATPase domain of HSP90 chaperone/DNA topoisomerase II/histidine kinase"/>
    <property type="match status" value="1"/>
</dbReference>
<dbReference type="PRINTS" id="PR00344">
    <property type="entry name" value="BCTRLSENSOR"/>
</dbReference>
<dbReference type="InterPro" id="IPR004358">
    <property type="entry name" value="Sig_transdc_His_kin-like_C"/>
</dbReference>
<dbReference type="PANTHER" id="PTHR43547:SF2">
    <property type="entry name" value="HYBRID SIGNAL TRANSDUCTION HISTIDINE KINASE C"/>
    <property type="match status" value="1"/>
</dbReference>
<comment type="caution">
    <text evidence="5">The sequence shown here is derived from an EMBL/GenBank/DDBJ whole genome shotgun (WGS) entry which is preliminary data.</text>
</comment>
<dbReference type="CDD" id="cd00075">
    <property type="entry name" value="HATPase"/>
    <property type="match status" value="1"/>
</dbReference>
<dbReference type="AlphaFoldDB" id="V4Q4N4"/>
<dbReference type="Gene3D" id="1.10.287.130">
    <property type="match status" value="1"/>
</dbReference>
<dbReference type="OrthoDB" id="9795133at2"/>
<dbReference type="RefSeq" id="WP_018082867.1">
    <property type="nucleotide sequence ID" value="NZ_AQWM01000019.1"/>
</dbReference>
<dbReference type="PATRIC" id="fig|1121022.4.peg.1352"/>
<name>V4Q4N4_9CAUL</name>
<organism evidence="5 6">
    <name type="scientific">Asticcacaulis benevestitus DSM 16100 = ATCC BAA-896</name>
    <dbReference type="NCBI Taxonomy" id="1121022"/>
    <lineage>
        <taxon>Bacteria</taxon>
        <taxon>Pseudomonadati</taxon>
        <taxon>Pseudomonadota</taxon>
        <taxon>Alphaproteobacteria</taxon>
        <taxon>Caulobacterales</taxon>
        <taxon>Caulobacteraceae</taxon>
        <taxon>Asticcacaulis</taxon>
    </lineage>
</organism>
<dbReference type="Gene3D" id="3.30.565.10">
    <property type="entry name" value="Histidine kinase-like ATPase, C-terminal domain"/>
    <property type="match status" value="1"/>
</dbReference>
<proteinExistence type="predicted"/>
<reference evidence="5 6" key="1">
    <citation type="journal article" date="2014" name="Nature">
        <title>Sequential evolution of bacterial morphology by co-option of a developmental regulator.</title>
        <authorList>
            <person name="Jiang C."/>
            <person name="Brown P.J."/>
            <person name="Ducret A."/>
            <person name="Brun Y.V."/>
        </authorList>
    </citation>
    <scope>NUCLEOTIDE SEQUENCE [LARGE SCALE GENOMIC DNA]</scope>
    <source>
        <strain evidence="5 6">DSM 16100</strain>
    </source>
</reference>
<dbReference type="SMART" id="SM00388">
    <property type="entry name" value="HisKA"/>
    <property type="match status" value="1"/>
</dbReference>
<dbReference type="GO" id="GO:0000155">
    <property type="term" value="F:phosphorelay sensor kinase activity"/>
    <property type="evidence" value="ECO:0007669"/>
    <property type="project" value="InterPro"/>
</dbReference>
<accession>V4Q4N4</accession>
<dbReference type="InterPro" id="IPR003594">
    <property type="entry name" value="HATPase_dom"/>
</dbReference>
<dbReference type="InterPro" id="IPR003661">
    <property type="entry name" value="HisK_dim/P_dom"/>
</dbReference>
<dbReference type="eggNOG" id="COG2205">
    <property type="taxonomic scope" value="Bacteria"/>
</dbReference>
<dbReference type="CDD" id="cd00082">
    <property type="entry name" value="HisKA"/>
    <property type="match status" value="1"/>
</dbReference>
<dbReference type="Pfam" id="PF00512">
    <property type="entry name" value="HisKA"/>
    <property type="match status" value="1"/>
</dbReference>
<gene>
    <name evidence="5" type="ORF">ABENE_06780</name>
</gene>
<evidence type="ECO:0000259" key="4">
    <source>
        <dbReference type="PROSITE" id="PS50109"/>
    </source>
</evidence>
<dbReference type="PROSITE" id="PS50109">
    <property type="entry name" value="HIS_KIN"/>
    <property type="match status" value="1"/>
</dbReference>
<dbReference type="STRING" id="1121022.GCA_000376105_03196"/>
<evidence type="ECO:0000313" key="6">
    <source>
        <dbReference type="Proteomes" id="UP000017837"/>
    </source>
</evidence>
<dbReference type="Pfam" id="PF02518">
    <property type="entry name" value="HATPase_c"/>
    <property type="match status" value="1"/>
</dbReference>
<protein>
    <recommendedName>
        <fullName evidence="2">histidine kinase</fullName>
        <ecNumber evidence="2">2.7.13.3</ecNumber>
    </recommendedName>
</protein>
<dbReference type="PANTHER" id="PTHR43547">
    <property type="entry name" value="TWO-COMPONENT HISTIDINE KINASE"/>
    <property type="match status" value="1"/>
</dbReference>
<dbReference type="EC" id="2.7.13.3" evidence="2"/>
<sequence length="399" mass="43845">MRLANFIRENVTPIVTDWEGFAKTLTPSGEHRGPLVIRDHIHELLDFIAADIESAQTDGEQVEKSRGEKPEDHYPTAAEVHASLRYDGGFNMDQMVSEYRALRTSVVRLWKDSGLAITVQDFDDLTRFNESIDQALKESIADYSKKLELSRNLFLGILSHDLRNPLGAISMSAGLTMKIGELRERQLMLQTQIVESAGRANDIVANLLDLTRARLGSGLPIIKHSMDMGFVSRQLVDEMRALHPGREFLLTILGEVSGLWDKARIGQVFSNLIGNAVQYGFRSAPITIRVEGAPREVVLSVHNEGVPIAPDALLTIFNSLTRSQSNDETKSQPLSTNLGLGLFITKEIVTAHGGTISVSSSERDGTLFRACFPRASKIVSLKSKTSGETHGPVTADAQA</sequence>
<keyword evidence="3" id="KW-0597">Phosphoprotein</keyword>
<dbReference type="SMART" id="SM00387">
    <property type="entry name" value="HATPase_c"/>
    <property type="match status" value="1"/>
</dbReference>
<evidence type="ECO:0000256" key="2">
    <source>
        <dbReference type="ARBA" id="ARBA00012438"/>
    </source>
</evidence>
<keyword evidence="6" id="KW-1185">Reference proteome</keyword>
<comment type="catalytic activity">
    <reaction evidence="1">
        <text>ATP + protein L-histidine = ADP + protein N-phospho-L-histidine.</text>
        <dbReference type="EC" id="2.7.13.3"/>
    </reaction>
</comment>
<evidence type="ECO:0000313" key="5">
    <source>
        <dbReference type="EMBL" id="ESQ92800.1"/>
    </source>
</evidence>
<evidence type="ECO:0000256" key="3">
    <source>
        <dbReference type="ARBA" id="ARBA00022553"/>
    </source>
</evidence>